<dbReference type="PROSITE" id="PS01124">
    <property type="entry name" value="HTH_ARAC_FAMILY_2"/>
    <property type="match status" value="1"/>
</dbReference>
<evidence type="ECO:0000256" key="3">
    <source>
        <dbReference type="ARBA" id="ARBA00023159"/>
    </source>
</evidence>
<feature type="domain" description="HTH araC/xylS-type" evidence="5">
    <location>
        <begin position="203"/>
        <end position="301"/>
    </location>
</feature>
<dbReference type="Pfam" id="PF02311">
    <property type="entry name" value="AraC_binding"/>
    <property type="match status" value="1"/>
</dbReference>
<keyword evidence="3" id="KW-0010">Activator</keyword>
<evidence type="ECO:0000256" key="2">
    <source>
        <dbReference type="ARBA" id="ARBA00023125"/>
    </source>
</evidence>
<dbReference type="Gene3D" id="1.10.10.60">
    <property type="entry name" value="Homeodomain-like"/>
    <property type="match status" value="1"/>
</dbReference>
<dbReference type="InterPro" id="IPR014710">
    <property type="entry name" value="RmlC-like_jellyroll"/>
</dbReference>
<evidence type="ECO:0000259" key="5">
    <source>
        <dbReference type="PROSITE" id="PS01124"/>
    </source>
</evidence>
<dbReference type="PRINTS" id="PR00032">
    <property type="entry name" value="HTHARAC"/>
</dbReference>
<dbReference type="SUPFAM" id="SSF46689">
    <property type="entry name" value="Homeodomain-like"/>
    <property type="match status" value="1"/>
</dbReference>
<reference evidence="6 7" key="1">
    <citation type="submission" date="2018-02" db="EMBL/GenBank/DDBJ databases">
        <title>Reclassifiation of [Polyangium] brachysporum DSM 7029 as Guopingzhaonella breviflexa gen. nov., sp. nov., a member of the family Comamonadaceae.</title>
        <authorList>
            <person name="Tang B."/>
        </authorList>
    </citation>
    <scope>NUCLEOTIDE SEQUENCE [LARGE SCALE GENOMIC DNA]</scope>
    <source>
        <strain evidence="6 7">BCRC 80649</strain>
    </source>
</reference>
<dbReference type="PANTHER" id="PTHR43280">
    <property type="entry name" value="ARAC-FAMILY TRANSCRIPTIONAL REGULATOR"/>
    <property type="match status" value="1"/>
</dbReference>
<dbReference type="GO" id="GO:0043565">
    <property type="term" value="F:sequence-specific DNA binding"/>
    <property type="evidence" value="ECO:0007669"/>
    <property type="project" value="InterPro"/>
</dbReference>
<keyword evidence="4" id="KW-0804">Transcription</keyword>
<dbReference type="SMART" id="SM00342">
    <property type="entry name" value="HTH_ARAC"/>
    <property type="match status" value="1"/>
</dbReference>
<organism evidence="6 7">
    <name type="scientific">Caldimonas caldifontis</name>
    <dbReference type="NCBI Taxonomy" id="1452508"/>
    <lineage>
        <taxon>Bacteria</taxon>
        <taxon>Pseudomonadati</taxon>
        <taxon>Pseudomonadota</taxon>
        <taxon>Betaproteobacteria</taxon>
        <taxon>Burkholderiales</taxon>
        <taxon>Sphaerotilaceae</taxon>
        <taxon>Caldimonas</taxon>
    </lineage>
</organism>
<dbReference type="Gene3D" id="2.60.120.10">
    <property type="entry name" value="Jelly Rolls"/>
    <property type="match status" value="1"/>
</dbReference>
<dbReference type="SUPFAM" id="SSF51182">
    <property type="entry name" value="RmlC-like cupins"/>
    <property type="match status" value="1"/>
</dbReference>
<protein>
    <submittedName>
        <fullName evidence="6">AraC family transcriptional regulator</fullName>
    </submittedName>
</protein>
<comment type="caution">
    <text evidence="6">The sequence shown here is derived from an EMBL/GenBank/DDBJ whole genome shotgun (WGS) entry which is preliminary data.</text>
</comment>
<keyword evidence="1" id="KW-0805">Transcription regulation</keyword>
<dbReference type="InterPro" id="IPR003313">
    <property type="entry name" value="AraC-bd"/>
</dbReference>
<keyword evidence="7" id="KW-1185">Reference proteome</keyword>
<dbReference type="CDD" id="cd06999">
    <property type="entry name" value="cupin_HpaA-like_N"/>
    <property type="match status" value="1"/>
</dbReference>
<dbReference type="InterPro" id="IPR018060">
    <property type="entry name" value="HTH_AraC"/>
</dbReference>
<dbReference type="EMBL" id="PSNX01000006">
    <property type="protein sequence ID" value="PPE66650.1"/>
    <property type="molecule type" value="Genomic_DNA"/>
</dbReference>
<proteinExistence type="predicted"/>
<name>A0A2S5SV76_9BURK</name>
<dbReference type="Proteomes" id="UP000238605">
    <property type="component" value="Unassembled WGS sequence"/>
</dbReference>
<dbReference type="PANTHER" id="PTHR43280:SF32">
    <property type="entry name" value="TRANSCRIPTIONAL REGULATORY PROTEIN"/>
    <property type="match status" value="1"/>
</dbReference>
<dbReference type="AlphaFoldDB" id="A0A2S5SV76"/>
<evidence type="ECO:0000313" key="6">
    <source>
        <dbReference type="EMBL" id="PPE66650.1"/>
    </source>
</evidence>
<keyword evidence="2" id="KW-0238">DNA-binding</keyword>
<dbReference type="Pfam" id="PF12833">
    <property type="entry name" value="HTH_18"/>
    <property type="match status" value="1"/>
</dbReference>
<dbReference type="InterPro" id="IPR009057">
    <property type="entry name" value="Homeodomain-like_sf"/>
</dbReference>
<accession>A0A2S5SV76</accession>
<evidence type="ECO:0000256" key="1">
    <source>
        <dbReference type="ARBA" id="ARBA00023015"/>
    </source>
</evidence>
<dbReference type="InterPro" id="IPR047264">
    <property type="entry name" value="Cupin_HpaA-like_N"/>
</dbReference>
<dbReference type="OrthoDB" id="8890080at2"/>
<dbReference type="GO" id="GO:0003700">
    <property type="term" value="F:DNA-binding transcription factor activity"/>
    <property type="evidence" value="ECO:0007669"/>
    <property type="project" value="InterPro"/>
</dbReference>
<dbReference type="InterPro" id="IPR011051">
    <property type="entry name" value="RmlC_Cupin_sf"/>
</dbReference>
<dbReference type="InterPro" id="IPR020449">
    <property type="entry name" value="Tscrpt_reg_AraC-type_HTH"/>
</dbReference>
<evidence type="ECO:0000256" key="4">
    <source>
        <dbReference type="ARBA" id="ARBA00023163"/>
    </source>
</evidence>
<evidence type="ECO:0000313" key="7">
    <source>
        <dbReference type="Proteomes" id="UP000238605"/>
    </source>
</evidence>
<gene>
    <name evidence="6" type="ORF">C1704_08260</name>
</gene>
<sequence length="322" mass="35803">MDAPDKHLHNPNMATRVPTYALYGERDQPLIPESLHVESIAQRSRLYDWEIRPHRHDLFAQLLCLRTGSGEVVFDDERRAYTAPCAIFVPALSVHGFRFSSDTDGVIVTVVAQRLQALLAAEPELEARLAQAHCLTFTPHAPAFKALDAAVRALTAEAQGHAAWRMTALTAALSMVLVHLGRALDAAGAQGAEHPPRSLLHVQRFRALVEQHYREQHPLAFYADQLGITTTQLNRVCREVLRTSALGAVHERLLLEAKRDLAYAQLSVKEIALTLGFADAAYFTRFFTRHTGLSPRRFRDLARRQLAGAAPAETPLSEESRS</sequence>